<comment type="caution">
    <text evidence="2">The sequence shown here is derived from an EMBL/GenBank/DDBJ whole genome shotgun (WGS) entry which is preliminary data.</text>
</comment>
<sequence>MIDSNKPLASKLWNFVIRSLNNRECPSIPKVNVKIEKYFYSLLLLFKLWRDLSELKGVYETYTDAFKNSASTLTKAKKYHERFEEIQTFEHVAELIEKRENDNPMNWMQSEADDVMKFDIDFNKYSSITTDAKAMTDLKKGFTGQLKQRNLIPIIHCIIHQEALVGKVIKFSTAMKTITKIINEIKGRHKFLIHRKFKLFLEEYKTVYIDVPLHYPVHWLNVTFLTKLAFITDINNQLRLLNLKLQRMNQNISQLVRHVDSFRRKLQLLKSHLNDNIFHFFPSCQILLEEQDNNCNFKDIHFFGLRFHFMFGSTYLCKTSFSKIVIKDVSDFANKRFRQSK</sequence>
<organism evidence="2 3">
    <name type="scientific">Acromyrmex insinuator</name>
    <dbReference type="NCBI Taxonomy" id="230686"/>
    <lineage>
        <taxon>Eukaryota</taxon>
        <taxon>Metazoa</taxon>
        <taxon>Ecdysozoa</taxon>
        <taxon>Arthropoda</taxon>
        <taxon>Hexapoda</taxon>
        <taxon>Insecta</taxon>
        <taxon>Pterygota</taxon>
        <taxon>Neoptera</taxon>
        <taxon>Endopterygota</taxon>
        <taxon>Hymenoptera</taxon>
        <taxon>Apocrita</taxon>
        <taxon>Aculeata</taxon>
        <taxon>Formicoidea</taxon>
        <taxon>Formicidae</taxon>
        <taxon>Myrmicinae</taxon>
        <taxon>Acromyrmex</taxon>
    </lineage>
</organism>
<evidence type="ECO:0000256" key="1">
    <source>
        <dbReference type="SAM" id="Coils"/>
    </source>
</evidence>
<proteinExistence type="predicted"/>
<dbReference type="PANTHER" id="PTHR45913:SF21">
    <property type="entry name" value="DUF4371 DOMAIN-CONTAINING PROTEIN"/>
    <property type="match status" value="1"/>
</dbReference>
<accession>A0A836EKE1</accession>
<dbReference type="EMBL" id="JAANHZ010000119">
    <property type="protein sequence ID" value="KAG5315467.1"/>
    <property type="molecule type" value="Genomic_DNA"/>
</dbReference>
<evidence type="ECO:0000313" key="3">
    <source>
        <dbReference type="Proteomes" id="UP000667349"/>
    </source>
</evidence>
<feature type="non-terminal residue" evidence="2">
    <location>
        <position position="1"/>
    </location>
</feature>
<feature type="coiled-coil region" evidence="1">
    <location>
        <begin position="231"/>
        <end position="265"/>
    </location>
</feature>
<gene>
    <name evidence="2" type="primary">Fam200a_0</name>
    <name evidence="2" type="ORF">G6Z75_0000758</name>
</gene>
<dbReference type="AlphaFoldDB" id="A0A836EKE1"/>
<feature type="non-terminal residue" evidence="2">
    <location>
        <position position="341"/>
    </location>
</feature>
<name>A0A836EKE1_9HYME</name>
<dbReference type="PANTHER" id="PTHR45913">
    <property type="entry name" value="EPM2A-INTERACTING PROTEIN 1"/>
    <property type="match status" value="1"/>
</dbReference>
<reference evidence="2" key="1">
    <citation type="submission" date="2020-02" db="EMBL/GenBank/DDBJ databases">
        <title>Relaxed selection underlies rapid genomic changes in the transitions from sociality to social parasitism in ants.</title>
        <authorList>
            <person name="Bi X."/>
        </authorList>
    </citation>
    <scope>NUCLEOTIDE SEQUENCE</scope>
    <source>
        <strain evidence="2">BGI-DK2013a</strain>
        <tissue evidence="2">Whole body</tissue>
    </source>
</reference>
<evidence type="ECO:0000313" key="2">
    <source>
        <dbReference type="EMBL" id="KAG5315467.1"/>
    </source>
</evidence>
<protein>
    <submittedName>
        <fullName evidence="2">F200A protein</fullName>
    </submittedName>
</protein>
<dbReference type="Proteomes" id="UP000667349">
    <property type="component" value="Unassembled WGS sequence"/>
</dbReference>
<keyword evidence="1" id="KW-0175">Coiled coil</keyword>
<keyword evidence="3" id="KW-1185">Reference proteome</keyword>